<reference evidence="13 14" key="1">
    <citation type="journal article" date="2024" name="Proc. Natl. Acad. Sci. U.S.A.">
        <title>The genetic regulatory architecture and epigenomic basis for age-related changes in rattlesnake venom.</title>
        <authorList>
            <person name="Hogan M.P."/>
            <person name="Holding M.L."/>
            <person name="Nystrom G.S."/>
            <person name="Colston T.J."/>
            <person name="Bartlett D.A."/>
            <person name="Mason A.J."/>
            <person name="Ellsworth S.A."/>
            <person name="Rautsaw R.M."/>
            <person name="Lawrence K.C."/>
            <person name="Strickland J.L."/>
            <person name="He B."/>
            <person name="Fraser P."/>
            <person name="Margres M.J."/>
            <person name="Gilbert D.M."/>
            <person name="Gibbs H.L."/>
            <person name="Parkinson C.L."/>
            <person name="Rokyta D.R."/>
        </authorList>
    </citation>
    <scope>NUCLEOTIDE SEQUENCE [LARGE SCALE GENOMIC DNA]</scope>
    <source>
        <strain evidence="13">DRR0105</strain>
    </source>
</reference>
<dbReference type="PANTHER" id="PTHR12558:SF10">
    <property type="entry name" value="CELL DIVISION CYCLE PROTEIN 23 HOMOLOG"/>
    <property type="match status" value="1"/>
</dbReference>
<evidence type="ECO:0000256" key="1">
    <source>
        <dbReference type="ARBA" id="ARBA00004906"/>
    </source>
</evidence>
<evidence type="ECO:0000256" key="11">
    <source>
        <dbReference type="SAM" id="MobiDB-lite"/>
    </source>
</evidence>
<protein>
    <recommendedName>
        <fullName evidence="9">Cyclosome subunit 8</fullName>
    </recommendedName>
</protein>
<dbReference type="InterPro" id="IPR019734">
    <property type="entry name" value="TPR_rpt"/>
</dbReference>
<evidence type="ECO:0000256" key="10">
    <source>
        <dbReference type="PROSITE-ProRule" id="PRU00339"/>
    </source>
</evidence>
<keyword evidence="2 13" id="KW-0132">Cell division</keyword>
<evidence type="ECO:0000259" key="12">
    <source>
        <dbReference type="Pfam" id="PF04049"/>
    </source>
</evidence>
<dbReference type="Gene3D" id="1.25.40.10">
    <property type="entry name" value="Tetratricopeptide repeat domain"/>
    <property type="match status" value="2"/>
</dbReference>
<dbReference type="SUPFAM" id="SSF48452">
    <property type="entry name" value="TPR-like"/>
    <property type="match status" value="2"/>
</dbReference>
<evidence type="ECO:0000256" key="4">
    <source>
        <dbReference type="ARBA" id="ARBA00022776"/>
    </source>
</evidence>
<keyword evidence="7" id="KW-0131">Cell cycle</keyword>
<evidence type="ECO:0000256" key="6">
    <source>
        <dbReference type="ARBA" id="ARBA00022803"/>
    </source>
</evidence>
<dbReference type="GO" id="GO:0051301">
    <property type="term" value="P:cell division"/>
    <property type="evidence" value="ECO:0007669"/>
    <property type="project" value="UniProtKB-KW"/>
</dbReference>
<keyword evidence="4" id="KW-0498">Mitosis</keyword>
<keyword evidence="14" id="KW-1185">Reference proteome</keyword>
<dbReference type="SMART" id="SM00028">
    <property type="entry name" value="TPR"/>
    <property type="match status" value="7"/>
</dbReference>
<dbReference type="InterPro" id="IPR007192">
    <property type="entry name" value="APC8"/>
</dbReference>
<dbReference type="GO" id="GO:0045842">
    <property type="term" value="P:positive regulation of mitotic metaphase/anaphase transition"/>
    <property type="evidence" value="ECO:0007669"/>
    <property type="project" value="TreeGrafter"/>
</dbReference>
<evidence type="ECO:0000256" key="3">
    <source>
        <dbReference type="ARBA" id="ARBA00022737"/>
    </source>
</evidence>
<dbReference type="GO" id="GO:0031145">
    <property type="term" value="P:anaphase-promoting complex-dependent catabolic process"/>
    <property type="evidence" value="ECO:0007669"/>
    <property type="project" value="TreeGrafter"/>
</dbReference>
<feature type="repeat" description="TPR" evidence="10">
    <location>
        <begin position="324"/>
        <end position="357"/>
    </location>
</feature>
<accession>A0AAW1BYA9</accession>
<dbReference type="Pfam" id="PF04049">
    <property type="entry name" value="ANAPC8"/>
    <property type="match status" value="1"/>
</dbReference>
<sequence>MAAGAAVSVPIADFACADFSDLREIKKQLLDVAERSRERGLQHSGKWASELALALDPLPLNELPPVPELTEEDACDLDAYTLAKSYFDLKEYDRAAYFLRNCKSPKAYFLYMYSRYLSGEKKKDDETVDSLGPLEKGQVKNEVLRELRVELSKKHKARELDGFGLYLYGVVLRKLDLVKEAIDVFVEATHILPLHWGAWLELCNLITDKETLKFLSLPDTWMKEFFLAHIYTELQLIEEALQKYQSLIDVGFSKSTYIISQIAVAYHNIRDIDKALSIFNELRKQDPFRIENMDTFSNLLYVRGMKPELSYLAHNLCEIDKYRVETCCVIGNYYSLRSQHEKAALYFQRALKLNPRYLGAWTLMGHEYMEMKNTSAAIQAYRHAIEVNKRDYRAWYGLGQTYEILKMPFYCLYYYRRAHQLRPNDSRMLVALGECYEKLNQLVEAKKCYWRAYAVGDVEKMALVKLAKLHEQLNESEQAAQCYIKYIQDIYSCGEIGENLEVSTAFRYLAQYYFKCKLWDEASACAQKCCAFNDTREEGKALLRQILQLRNQGETSTTETATPFLLPSSLSANNTPTRRVSPLNLSNITP</sequence>
<dbReference type="GO" id="GO:0016567">
    <property type="term" value="P:protein ubiquitination"/>
    <property type="evidence" value="ECO:0007669"/>
    <property type="project" value="TreeGrafter"/>
</dbReference>
<dbReference type="Pfam" id="PF13414">
    <property type="entry name" value="TPR_11"/>
    <property type="match status" value="1"/>
</dbReference>
<evidence type="ECO:0000313" key="14">
    <source>
        <dbReference type="Proteomes" id="UP001474421"/>
    </source>
</evidence>
<evidence type="ECO:0000256" key="5">
    <source>
        <dbReference type="ARBA" id="ARBA00022786"/>
    </source>
</evidence>
<gene>
    <name evidence="13" type="ORF">NXF25_005151</name>
</gene>
<keyword evidence="5" id="KW-0833">Ubl conjugation pathway</keyword>
<evidence type="ECO:0000256" key="2">
    <source>
        <dbReference type="ARBA" id="ARBA00022618"/>
    </source>
</evidence>
<keyword evidence="6 10" id="KW-0802">TPR repeat</keyword>
<dbReference type="PANTHER" id="PTHR12558">
    <property type="entry name" value="CELL DIVISION CYCLE 16,23,27"/>
    <property type="match status" value="1"/>
</dbReference>
<feature type="domain" description="Cdc23" evidence="12">
    <location>
        <begin position="24"/>
        <end position="263"/>
    </location>
</feature>
<feature type="repeat" description="TPR" evidence="10">
    <location>
        <begin position="358"/>
        <end position="391"/>
    </location>
</feature>
<dbReference type="FunFam" id="1.25.40.10:FF:000093">
    <property type="entry name" value="cell division cycle protein 23 homolog"/>
    <property type="match status" value="1"/>
</dbReference>
<dbReference type="InterPro" id="IPR011990">
    <property type="entry name" value="TPR-like_helical_dom_sf"/>
</dbReference>
<comment type="pathway">
    <text evidence="1">Protein modification; protein ubiquitination.</text>
</comment>
<comment type="caution">
    <text evidence="13">The sequence shown here is derived from an EMBL/GenBank/DDBJ whole genome shotgun (WGS) entry which is preliminary data.</text>
</comment>
<evidence type="ECO:0000256" key="8">
    <source>
        <dbReference type="ARBA" id="ARBA00061138"/>
    </source>
</evidence>
<evidence type="ECO:0000256" key="7">
    <source>
        <dbReference type="ARBA" id="ARBA00023306"/>
    </source>
</evidence>
<keyword evidence="3" id="KW-0677">Repeat</keyword>
<evidence type="ECO:0000256" key="9">
    <source>
        <dbReference type="ARBA" id="ARBA00082695"/>
    </source>
</evidence>
<organism evidence="13 14">
    <name type="scientific">Crotalus adamanteus</name>
    <name type="common">Eastern diamondback rattlesnake</name>
    <dbReference type="NCBI Taxonomy" id="8729"/>
    <lineage>
        <taxon>Eukaryota</taxon>
        <taxon>Metazoa</taxon>
        <taxon>Chordata</taxon>
        <taxon>Craniata</taxon>
        <taxon>Vertebrata</taxon>
        <taxon>Euteleostomi</taxon>
        <taxon>Lepidosauria</taxon>
        <taxon>Squamata</taxon>
        <taxon>Bifurcata</taxon>
        <taxon>Unidentata</taxon>
        <taxon>Episquamata</taxon>
        <taxon>Toxicofera</taxon>
        <taxon>Serpentes</taxon>
        <taxon>Colubroidea</taxon>
        <taxon>Viperidae</taxon>
        <taxon>Crotalinae</taxon>
        <taxon>Crotalus</taxon>
    </lineage>
</organism>
<feature type="compositionally biased region" description="Polar residues" evidence="11">
    <location>
        <begin position="568"/>
        <end position="590"/>
    </location>
</feature>
<dbReference type="EMBL" id="JAOTOJ010000002">
    <property type="protein sequence ID" value="KAK9406377.1"/>
    <property type="molecule type" value="Genomic_DNA"/>
</dbReference>
<comment type="similarity">
    <text evidence="8">Belongs to the APC8/CDC23 family.</text>
</comment>
<dbReference type="GO" id="GO:0005680">
    <property type="term" value="C:anaphase-promoting complex"/>
    <property type="evidence" value="ECO:0007669"/>
    <property type="project" value="InterPro"/>
</dbReference>
<dbReference type="Pfam" id="PF13181">
    <property type="entry name" value="TPR_8"/>
    <property type="match status" value="1"/>
</dbReference>
<feature type="region of interest" description="Disordered" evidence="11">
    <location>
        <begin position="566"/>
        <end position="590"/>
    </location>
</feature>
<dbReference type="Proteomes" id="UP001474421">
    <property type="component" value="Unassembled WGS sequence"/>
</dbReference>
<dbReference type="AlphaFoldDB" id="A0AAW1BYA9"/>
<name>A0AAW1BYA9_CROAD</name>
<dbReference type="PROSITE" id="PS50005">
    <property type="entry name" value="TPR"/>
    <property type="match status" value="2"/>
</dbReference>
<proteinExistence type="inferred from homology"/>
<evidence type="ECO:0000313" key="13">
    <source>
        <dbReference type="EMBL" id="KAK9406377.1"/>
    </source>
</evidence>